<accession>A0AAV7D7K1</accession>
<evidence type="ECO:0000256" key="2">
    <source>
        <dbReference type="ARBA" id="ARBA00005653"/>
    </source>
</evidence>
<dbReference type="InterPro" id="IPR006769">
    <property type="entry name" value="MCU_C"/>
</dbReference>
<dbReference type="EMBL" id="WNYA01000001">
    <property type="protein sequence ID" value="KAG8592904.1"/>
    <property type="molecule type" value="Genomic_DNA"/>
</dbReference>
<evidence type="ECO:0000256" key="4">
    <source>
        <dbReference type="ARBA" id="ARBA00022568"/>
    </source>
</evidence>
<dbReference type="AlphaFoldDB" id="A0AAV7D7K1"/>
<keyword evidence="3 10" id="KW-0813">Transport</keyword>
<keyword evidence="10" id="KW-0107">Calcium channel</keyword>
<gene>
    <name evidence="12" type="ORF">GDO81_000662</name>
</gene>
<keyword evidence="10" id="KW-0999">Mitochondrion inner membrane</keyword>
<keyword evidence="9" id="KW-0472">Membrane</keyword>
<evidence type="ECO:0000256" key="6">
    <source>
        <dbReference type="ARBA" id="ARBA00022837"/>
    </source>
</evidence>
<dbReference type="GO" id="GO:0036444">
    <property type="term" value="P:calcium import into the mitochondrion"/>
    <property type="evidence" value="ECO:0007669"/>
    <property type="project" value="TreeGrafter"/>
</dbReference>
<comment type="caution">
    <text evidence="12">The sequence shown here is derived from an EMBL/GenBank/DDBJ whole genome shotgun (WGS) entry which is preliminary data.</text>
</comment>
<evidence type="ECO:0000259" key="11">
    <source>
        <dbReference type="Pfam" id="PF04678"/>
    </source>
</evidence>
<dbReference type="Proteomes" id="UP000824782">
    <property type="component" value="Unassembled WGS sequence"/>
</dbReference>
<keyword evidence="13" id="KW-1185">Reference proteome</keyword>
<evidence type="ECO:0000256" key="10">
    <source>
        <dbReference type="RuleBase" id="RU367035"/>
    </source>
</evidence>
<keyword evidence="7" id="KW-1133">Transmembrane helix</keyword>
<comment type="similarity">
    <text evidence="2 10">Belongs to the MCU (TC 1.A.77) family.</text>
</comment>
<dbReference type="GO" id="GO:0051560">
    <property type="term" value="P:mitochondrial calcium ion homeostasis"/>
    <property type="evidence" value="ECO:0007669"/>
    <property type="project" value="UniProtKB-UniRule"/>
</dbReference>
<dbReference type="Pfam" id="PF04678">
    <property type="entry name" value="MCU"/>
    <property type="match status" value="1"/>
</dbReference>
<evidence type="ECO:0000256" key="7">
    <source>
        <dbReference type="ARBA" id="ARBA00022989"/>
    </source>
</evidence>
<comment type="function">
    <text evidence="10">Mitochondrial inner membrane calcium uniporter that mediates calcium uptake into mitochondria. Mitochondrial calcium homeostasis plays key roles in cellular physiology and regulates cell bioenergetics, cytoplasmic calcium signals and activation of cell death pathways.</text>
</comment>
<protein>
    <recommendedName>
        <fullName evidence="10">Calcium uniporter protein</fullName>
    </recommendedName>
</protein>
<evidence type="ECO:0000313" key="13">
    <source>
        <dbReference type="Proteomes" id="UP000824782"/>
    </source>
</evidence>
<keyword evidence="4 10" id="KW-0109">Calcium transport</keyword>
<evidence type="ECO:0000256" key="1">
    <source>
        <dbReference type="ARBA" id="ARBA00004141"/>
    </source>
</evidence>
<proteinExistence type="inferred from homology"/>
<sequence length="215" mass="24828">MPALRELWRRLPLAAAYQARNVRCRFQLCPGVFYSTQPPSSDVTVQYNHGLPVVTLTLPSRNERCQFTIKPLTTTVGQFLKDIQKEDQGIDRLAAISTDGTKFSSSTLMNVLLKNDFQLLINKSTHNVKPPPIGKGSDNFNSYSPCVSISQDYVYPEVTDRQFLHIFYKKAKVKKFDIEKYNRLKNEFAETEESLRRLRSPLQLKLPIEELRERE</sequence>
<dbReference type="GO" id="GO:0005262">
    <property type="term" value="F:calcium channel activity"/>
    <property type="evidence" value="ECO:0007669"/>
    <property type="project" value="UniProtKB-UniRule"/>
</dbReference>
<dbReference type="InterPro" id="IPR039055">
    <property type="entry name" value="MCU_fam"/>
</dbReference>
<dbReference type="PANTHER" id="PTHR13462:SF6">
    <property type="entry name" value="CALCIUM UNIPORTER REGULATORY SUBUNIT MCUB, MITOCHONDRIAL"/>
    <property type="match status" value="1"/>
</dbReference>
<dbReference type="GO" id="GO:0019855">
    <property type="term" value="F:calcium channel inhibitor activity"/>
    <property type="evidence" value="ECO:0007669"/>
    <property type="project" value="TreeGrafter"/>
</dbReference>
<keyword evidence="10" id="KW-0496">Mitochondrion</keyword>
<comment type="subcellular location">
    <subcellularLocation>
        <location evidence="1">Membrane</location>
        <topology evidence="1">Multi-pass membrane protein</topology>
    </subcellularLocation>
    <subcellularLocation>
        <location evidence="10">Mitochondrion inner membrane</location>
        <topology evidence="10">Multi-pass membrane protein</topology>
    </subcellularLocation>
</comment>
<evidence type="ECO:0000256" key="8">
    <source>
        <dbReference type="ARBA" id="ARBA00023065"/>
    </source>
</evidence>
<feature type="domain" description="Calcium uniporter protein C-terminal" evidence="11">
    <location>
        <begin position="148"/>
        <end position="184"/>
    </location>
</feature>
<keyword evidence="8 10" id="KW-0406">Ion transport</keyword>
<evidence type="ECO:0000256" key="5">
    <source>
        <dbReference type="ARBA" id="ARBA00022692"/>
    </source>
</evidence>
<evidence type="ECO:0000256" key="9">
    <source>
        <dbReference type="ARBA" id="ARBA00023136"/>
    </source>
</evidence>
<dbReference type="PANTHER" id="PTHR13462">
    <property type="entry name" value="CALCIUM UNIPORTER PROTEIN, MITOCHONDRIAL"/>
    <property type="match status" value="1"/>
</dbReference>
<dbReference type="GO" id="GO:0015292">
    <property type="term" value="F:uniporter activity"/>
    <property type="evidence" value="ECO:0007669"/>
    <property type="project" value="UniProtKB-UniRule"/>
</dbReference>
<evidence type="ECO:0000313" key="12">
    <source>
        <dbReference type="EMBL" id="KAG8592904.1"/>
    </source>
</evidence>
<evidence type="ECO:0000256" key="3">
    <source>
        <dbReference type="ARBA" id="ARBA00022448"/>
    </source>
</evidence>
<keyword evidence="10" id="KW-0407">Ion channel</keyword>
<keyword evidence="5" id="KW-0812">Transmembrane</keyword>
<comment type="domain">
    <text evidence="10">The selectivity filter, in which calcium ions are arranged in single file, is composed of two acidic rings separated by one helical turn along the central axis of the channel pore.</text>
</comment>
<organism evidence="12 13">
    <name type="scientific">Engystomops pustulosus</name>
    <name type="common">Tungara frog</name>
    <name type="synonym">Physalaemus pustulosus</name>
    <dbReference type="NCBI Taxonomy" id="76066"/>
    <lineage>
        <taxon>Eukaryota</taxon>
        <taxon>Metazoa</taxon>
        <taxon>Chordata</taxon>
        <taxon>Craniata</taxon>
        <taxon>Vertebrata</taxon>
        <taxon>Euteleostomi</taxon>
        <taxon>Amphibia</taxon>
        <taxon>Batrachia</taxon>
        <taxon>Anura</taxon>
        <taxon>Neobatrachia</taxon>
        <taxon>Hyloidea</taxon>
        <taxon>Leptodactylidae</taxon>
        <taxon>Leiuperinae</taxon>
        <taxon>Engystomops</taxon>
    </lineage>
</organism>
<reference evidence="12" key="1">
    <citation type="thesis" date="2020" institute="ProQuest LLC" country="789 East Eisenhower Parkway, Ann Arbor, MI, USA">
        <title>Comparative Genomics and Chromosome Evolution.</title>
        <authorList>
            <person name="Mudd A.B."/>
        </authorList>
    </citation>
    <scope>NUCLEOTIDE SEQUENCE</scope>
    <source>
        <strain evidence="12">237g6f4</strain>
        <tissue evidence="12">Blood</tissue>
    </source>
</reference>
<dbReference type="GO" id="GO:1990246">
    <property type="term" value="C:uniplex complex"/>
    <property type="evidence" value="ECO:0007669"/>
    <property type="project" value="TreeGrafter"/>
</dbReference>
<name>A0AAV7D7K1_ENGPU</name>
<keyword evidence="6 10" id="KW-0106">Calcium</keyword>